<comment type="caution">
    <text evidence="2">The sequence shown here is derived from an EMBL/GenBank/DDBJ whole genome shotgun (WGS) entry which is preliminary data.</text>
</comment>
<dbReference type="Proteomes" id="UP000051888">
    <property type="component" value="Unassembled WGS sequence"/>
</dbReference>
<dbReference type="PANTHER" id="PTHR43617:SF2">
    <property type="entry name" value="UPF0039 PROTEIN SLL0451"/>
    <property type="match status" value="1"/>
</dbReference>
<reference evidence="2 3" key="1">
    <citation type="submission" date="2015-09" db="EMBL/GenBank/DDBJ databases">
        <title>Genome sequencing project for genomic taxonomy and phylogenomics of Bacillus-like bacteria.</title>
        <authorList>
            <person name="Liu B."/>
            <person name="Wang J."/>
            <person name="Zhu Y."/>
            <person name="Liu G."/>
            <person name="Chen Q."/>
            <person name="Chen Z."/>
            <person name="Lan J."/>
            <person name="Che J."/>
            <person name="Ge C."/>
            <person name="Shi H."/>
            <person name="Pan Z."/>
            <person name="Liu X."/>
        </authorList>
    </citation>
    <scope>NUCLEOTIDE SEQUENCE [LARGE SCALE GENOMIC DNA]</scope>
    <source>
        <strain evidence="2 3">LMG 18435</strain>
    </source>
</reference>
<dbReference type="EMBL" id="LJJC01000004">
    <property type="protein sequence ID" value="KQL52253.1"/>
    <property type="molecule type" value="Genomic_DNA"/>
</dbReference>
<feature type="domain" description="N-acetyltransferase" evidence="1">
    <location>
        <begin position="5"/>
        <end position="156"/>
    </location>
</feature>
<sequence length="177" mass="19740">MDFEYIIRSETPADYEKIRLLHYFAFGNKLNEANLVQAIRKSELFIPELSLVAVKDGDVIGHILFSKIFIETNEGEIPTIGLAPMSVKPEYQGIGIGSELVKAGLRACGELGYSHIFVLGHPDFYPKFGFVPSQTSFGIECPYNVEDPNFMAIELKEDSLQGIKGKVKYPPTFETVS</sequence>
<dbReference type="RefSeq" id="WP_205603425.1">
    <property type="nucleotide sequence ID" value="NZ_JAAIWL010000017.1"/>
</dbReference>
<keyword evidence="3" id="KW-1185">Reference proteome</keyword>
<dbReference type="InterPro" id="IPR016181">
    <property type="entry name" value="Acyl_CoA_acyltransferase"/>
</dbReference>
<evidence type="ECO:0000313" key="3">
    <source>
        <dbReference type="Proteomes" id="UP000051888"/>
    </source>
</evidence>
<dbReference type="InterPro" id="IPR050276">
    <property type="entry name" value="MshD_Acetyltransferase"/>
</dbReference>
<gene>
    <name evidence="2" type="ORF">AN964_00985</name>
</gene>
<dbReference type="CDD" id="cd04301">
    <property type="entry name" value="NAT_SF"/>
    <property type="match status" value="1"/>
</dbReference>
<dbReference type="Pfam" id="PF13508">
    <property type="entry name" value="Acetyltransf_7"/>
    <property type="match status" value="1"/>
</dbReference>
<protein>
    <recommendedName>
        <fullName evidence="1">N-acetyltransferase domain-containing protein</fullName>
    </recommendedName>
</protein>
<evidence type="ECO:0000259" key="1">
    <source>
        <dbReference type="PROSITE" id="PS51186"/>
    </source>
</evidence>
<dbReference type="AlphaFoldDB" id="A0A0Q3WUA9"/>
<dbReference type="STRING" id="157838.AN964_00985"/>
<dbReference type="GO" id="GO:0016747">
    <property type="term" value="F:acyltransferase activity, transferring groups other than amino-acyl groups"/>
    <property type="evidence" value="ECO:0007669"/>
    <property type="project" value="InterPro"/>
</dbReference>
<accession>A0A0Q3WUA9</accession>
<dbReference type="InterPro" id="IPR000182">
    <property type="entry name" value="GNAT_dom"/>
</dbReference>
<dbReference type="PANTHER" id="PTHR43617">
    <property type="entry name" value="L-AMINO ACID N-ACETYLTRANSFERASE"/>
    <property type="match status" value="1"/>
</dbReference>
<dbReference type="Gene3D" id="3.40.630.30">
    <property type="match status" value="1"/>
</dbReference>
<evidence type="ECO:0000313" key="2">
    <source>
        <dbReference type="EMBL" id="KQL52253.1"/>
    </source>
</evidence>
<dbReference type="PATRIC" id="fig|157838.3.peg.214"/>
<dbReference type="PROSITE" id="PS51186">
    <property type="entry name" value="GNAT"/>
    <property type="match status" value="1"/>
</dbReference>
<name>A0A0Q3WUA9_9BACI</name>
<dbReference type="SUPFAM" id="SSF55729">
    <property type="entry name" value="Acyl-CoA N-acyltransferases (Nat)"/>
    <property type="match status" value="1"/>
</dbReference>
<organism evidence="2 3">
    <name type="scientific">Heyndrickxia shackletonii</name>
    <dbReference type="NCBI Taxonomy" id="157838"/>
    <lineage>
        <taxon>Bacteria</taxon>
        <taxon>Bacillati</taxon>
        <taxon>Bacillota</taxon>
        <taxon>Bacilli</taxon>
        <taxon>Bacillales</taxon>
        <taxon>Bacillaceae</taxon>
        <taxon>Heyndrickxia</taxon>
    </lineage>
</organism>
<proteinExistence type="predicted"/>